<dbReference type="CDD" id="cd06561">
    <property type="entry name" value="AlkD_like"/>
    <property type="match status" value="1"/>
</dbReference>
<dbReference type="InterPro" id="IPR016024">
    <property type="entry name" value="ARM-type_fold"/>
</dbReference>
<dbReference type="Pfam" id="PF08713">
    <property type="entry name" value="DNA_alkylation"/>
    <property type="match status" value="1"/>
</dbReference>
<reference evidence="1 2" key="1">
    <citation type="submission" date="2021-03" db="EMBL/GenBank/DDBJ databases">
        <title>Fibrella sp. HMF5405 genome sequencing and assembly.</title>
        <authorList>
            <person name="Kang H."/>
            <person name="Kim H."/>
            <person name="Bae S."/>
            <person name="Joh K."/>
        </authorList>
    </citation>
    <scope>NUCLEOTIDE SEQUENCE [LARGE SCALE GENOMIC DNA]</scope>
    <source>
        <strain evidence="1 2">HMF5405</strain>
    </source>
</reference>
<comment type="caution">
    <text evidence="1">The sequence shown here is derived from an EMBL/GenBank/DDBJ whole genome shotgun (WGS) entry which is preliminary data.</text>
</comment>
<dbReference type="EMBL" id="JAFMYW010000005">
    <property type="protein sequence ID" value="MBO0950465.1"/>
    <property type="molecule type" value="Genomic_DNA"/>
</dbReference>
<dbReference type="RefSeq" id="WP_207330415.1">
    <property type="nucleotide sequence ID" value="NZ_JAFMYW010000005.1"/>
</dbReference>
<dbReference type="SUPFAM" id="SSF48371">
    <property type="entry name" value="ARM repeat"/>
    <property type="match status" value="1"/>
</dbReference>
<dbReference type="PANTHER" id="PTHR34070:SF1">
    <property type="entry name" value="DNA ALKYLATION REPAIR PROTEIN"/>
    <property type="match status" value="1"/>
</dbReference>
<organism evidence="1 2">
    <name type="scientific">Fibrella forsythiae</name>
    <dbReference type="NCBI Taxonomy" id="2817061"/>
    <lineage>
        <taxon>Bacteria</taxon>
        <taxon>Pseudomonadati</taxon>
        <taxon>Bacteroidota</taxon>
        <taxon>Cytophagia</taxon>
        <taxon>Cytophagales</taxon>
        <taxon>Spirosomataceae</taxon>
        <taxon>Fibrella</taxon>
    </lineage>
</organism>
<proteinExistence type="predicted"/>
<protein>
    <submittedName>
        <fullName evidence="1">DNA alkylation repair protein</fullName>
    </submittedName>
</protein>
<accession>A0ABS3JKF1</accession>
<dbReference type="PANTHER" id="PTHR34070">
    <property type="entry name" value="ARMADILLO-TYPE FOLD"/>
    <property type="match status" value="1"/>
</dbReference>
<dbReference type="Proteomes" id="UP000664628">
    <property type="component" value="Unassembled WGS sequence"/>
</dbReference>
<sequence length="232" mass="27087">MTYADFRTAIIALEQPERAQFVSAYFKTHPGQYGEGDVFLGLTMPQQRELARSFVSLPLAETEKLLHDAYHECRMTGLLIWTLQAKKNGSMARQTIADRYVANRRYVNNWDLVDCSCPTLLGLPLLTGDRSLLYDLADEDHLWSQRIAIVTTWQFIRQNQFGDTFALAEKLFSHKHDLIHKAIGWMLREIGKRDRMALDEFLHDHIRELPRTALRYAIERHEPAERQHFMTL</sequence>
<dbReference type="InterPro" id="IPR014825">
    <property type="entry name" value="DNA_alkylation"/>
</dbReference>
<gene>
    <name evidence="1" type="ORF">J2I46_17850</name>
</gene>
<evidence type="ECO:0000313" key="2">
    <source>
        <dbReference type="Proteomes" id="UP000664628"/>
    </source>
</evidence>
<name>A0ABS3JKF1_9BACT</name>
<keyword evidence="2" id="KW-1185">Reference proteome</keyword>
<dbReference type="Gene3D" id="1.25.10.90">
    <property type="match status" value="1"/>
</dbReference>
<evidence type="ECO:0000313" key="1">
    <source>
        <dbReference type="EMBL" id="MBO0950465.1"/>
    </source>
</evidence>